<feature type="domain" description="Reverse transcriptase Ty1/copia-type" evidence="1">
    <location>
        <begin position="343"/>
        <end position="409"/>
    </location>
</feature>
<reference evidence="2" key="1">
    <citation type="journal article" date="2019" name="Sci. Rep.">
        <title>Draft genome of Tanacetum cinerariifolium, the natural source of mosquito coil.</title>
        <authorList>
            <person name="Yamashiro T."/>
            <person name="Shiraishi A."/>
            <person name="Satake H."/>
            <person name="Nakayama K."/>
        </authorList>
    </citation>
    <scope>NUCLEOTIDE SEQUENCE</scope>
</reference>
<organism evidence="2">
    <name type="scientific">Tanacetum cinerariifolium</name>
    <name type="common">Dalmatian daisy</name>
    <name type="synonym">Chrysanthemum cinerariifolium</name>
    <dbReference type="NCBI Taxonomy" id="118510"/>
    <lineage>
        <taxon>Eukaryota</taxon>
        <taxon>Viridiplantae</taxon>
        <taxon>Streptophyta</taxon>
        <taxon>Embryophyta</taxon>
        <taxon>Tracheophyta</taxon>
        <taxon>Spermatophyta</taxon>
        <taxon>Magnoliopsida</taxon>
        <taxon>eudicotyledons</taxon>
        <taxon>Gunneridae</taxon>
        <taxon>Pentapetalae</taxon>
        <taxon>asterids</taxon>
        <taxon>campanulids</taxon>
        <taxon>Asterales</taxon>
        <taxon>Asteraceae</taxon>
        <taxon>Asteroideae</taxon>
        <taxon>Anthemideae</taxon>
        <taxon>Anthemidinae</taxon>
        <taxon>Tanacetum</taxon>
    </lineage>
</organism>
<gene>
    <name evidence="2" type="ORF">Tci_044979</name>
</gene>
<evidence type="ECO:0000313" key="2">
    <source>
        <dbReference type="EMBL" id="GEU73001.1"/>
    </source>
</evidence>
<proteinExistence type="predicted"/>
<dbReference type="EMBL" id="BKCJ010006604">
    <property type="protein sequence ID" value="GEU73001.1"/>
    <property type="molecule type" value="Genomic_DNA"/>
</dbReference>
<evidence type="ECO:0000259" key="1">
    <source>
        <dbReference type="Pfam" id="PF07727"/>
    </source>
</evidence>
<name>A0A6L2MG94_TANCI</name>
<dbReference type="AlphaFoldDB" id="A0A6L2MG94"/>
<protein>
    <recommendedName>
        <fullName evidence="1">Reverse transcriptase Ty1/copia-type domain-containing protein</fullName>
    </recommendedName>
</protein>
<accession>A0A6L2MG94</accession>
<sequence length="410" mass="46318">MLKVDVEPMAPKLLNNRTVHSNYLRYTQKQAAILREVVKQGKSQNPLNNSLDHAYFVELTAMASEHNSLEPALHEMTPATINSGLVPNPPPLTPYVPPSRTDWDLLFQPLFDELLTPPPSVDLPAPKVIAPIAEVVAPEPADRRIIETIHVDFVELTAMASEHNSLEPALHEMTPATINSGLVPNPPPLTPYVPPSRTDWDLLFQPLFDELLTPPPSVDLPAPKVIAPIAEVVAPEPADRFTFLNNYWPKGTITYCSNSEHVTKWTKDHPLDNIIDKLKRLVSTRLQLYEQTLFCYYDAFLTSVEPKNFKDVLTQACWIEAMQEELNEFKRLEVKLDELGGILKNKTRLVAHGYRQEEGIDIEESFAPVARLDAIQIFLAFATHMNMIVYQMDAKTTFLNSIVQEEVYII</sequence>
<comment type="caution">
    <text evidence="2">The sequence shown here is derived from an EMBL/GenBank/DDBJ whole genome shotgun (WGS) entry which is preliminary data.</text>
</comment>
<dbReference type="Pfam" id="PF07727">
    <property type="entry name" value="RVT_2"/>
    <property type="match status" value="1"/>
</dbReference>
<dbReference type="InterPro" id="IPR013103">
    <property type="entry name" value="RVT_2"/>
</dbReference>